<name>A0ABV0KJP6_9CYAN</name>
<evidence type="ECO:0000256" key="1">
    <source>
        <dbReference type="SAM" id="MobiDB-lite"/>
    </source>
</evidence>
<proteinExistence type="predicted"/>
<comment type="caution">
    <text evidence="2">The sequence shown here is derived from an EMBL/GenBank/DDBJ whole genome shotgun (WGS) entry which is preliminary data.</text>
</comment>
<feature type="compositionally biased region" description="Basic and acidic residues" evidence="1">
    <location>
        <begin position="1"/>
        <end position="10"/>
    </location>
</feature>
<feature type="non-terminal residue" evidence="2">
    <location>
        <position position="1"/>
    </location>
</feature>
<dbReference type="RefSeq" id="WP_190446432.1">
    <property type="nucleotide sequence ID" value="NZ_JAMPLM010000011.1"/>
</dbReference>
<reference evidence="2 3" key="1">
    <citation type="submission" date="2022-04" db="EMBL/GenBank/DDBJ databases">
        <title>Positive selection, recombination, and allopatry shape intraspecific diversity of widespread and dominant cyanobacteria.</title>
        <authorList>
            <person name="Wei J."/>
            <person name="Shu W."/>
            <person name="Hu C."/>
        </authorList>
    </citation>
    <scope>NUCLEOTIDE SEQUENCE [LARGE SCALE GENOMIC DNA]</scope>
    <source>
        <strain evidence="2 3">AS-A4</strain>
    </source>
</reference>
<keyword evidence="3" id="KW-1185">Reference proteome</keyword>
<organism evidence="2 3">
    <name type="scientific">Stenomitos frigidus AS-A4</name>
    <dbReference type="NCBI Taxonomy" id="2933935"/>
    <lineage>
        <taxon>Bacteria</taxon>
        <taxon>Bacillati</taxon>
        <taxon>Cyanobacteriota</taxon>
        <taxon>Cyanophyceae</taxon>
        <taxon>Leptolyngbyales</taxon>
        <taxon>Leptolyngbyaceae</taxon>
        <taxon>Stenomitos</taxon>
    </lineage>
</organism>
<sequence>SAHPKQRSDLELPLDTDAEKQPTPPGSPAGLAAAVQAALLYEEYVQPRLLLLALVVAVFPV</sequence>
<dbReference type="Proteomes" id="UP001476950">
    <property type="component" value="Unassembled WGS sequence"/>
</dbReference>
<gene>
    <name evidence="2" type="ORF">NDI38_13530</name>
</gene>
<evidence type="ECO:0000313" key="2">
    <source>
        <dbReference type="EMBL" id="MEP1059463.1"/>
    </source>
</evidence>
<evidence type="ECO:0000313" key="3">
    <source>
        <dbReference type="Proteomes" id="UP001476950"/>
    </source>
</evidence>
<protein>
    <submittedName>
        <fullName evidence="2">Uncharacterized protein</fullName>
    </submittedName>
</protein>
<dbReference type="EMBL" id="JAMPLM010000011">
    <property type="protein sequence ID" value="MEP1059463.1"/>
    <property type="molecule type" value="Genomic_DNA"/>
</dbReference>
<feature type="region of interest" description="Disordered" evidence="1">
    <location>
        <begin position="1"/>
        <end position="29"/>
    </location>
</feature>
<accession>A0ABV0KJP6</accession>